<dbReference type="Pfam" id="PF23276">
    <property type="entry name" value="TPR_24"/>
    <property type="match status" value="1"/>
</dbReference>
<dbReference type="InterPro" id="IPR057027">
    <property type="entry name" value="TPR_mt"/>
</dbReference>
<dbReference type="Pfam" id="PF13812">
    <property type="entry name" value="PPR_3"/>
    <property type="match status" value="2"/>
</dbReference>
<dbReference type="Proteomes" id="UP000278143">
    <property type="component" value="Unassembled WGS sequence"/>
</dbReference>
<dbReference type="PANTHER" id="PTHR47942">
    <property type="entry name" value="TETRATRICOPEPTIDE REPEAT (TPR)-LIKE SUPERFAMILY PROTEIN-RELATED"/>
    <property type="match status" value="1"/>
</dbReference>
<accession>A0A4P9Z3L9</accession>
<feature type="repeat" description="PPR" evidence="2">
    <location>
        <begin position="34"/>
        <end position="68"/>
    </location>
</feature>
<feature type="domain" description="Pentatricopeptide repeat-containing protein-mitochondrial" evidence="3">
    <location>
        <begin position="196"/>
        <end position="331"/>
    </location>
</feature>
<evidence type="ECO:0000256" key="2">
    <source>
        <dbReference type="PROSITE-ProRule" id="PRU00708"/>
    </source>
</evidence>
<reference evidence="5" key="1">
    <citation type="journal article" date="2018" name="Nat. Microbiol.">
        <title>Leveraging single-cell genomics to expand the fungal tree of life.</title>
        <authorList>
            <person name="Ahrendt S.R."/>
            <person name="Quandt C.A."/>
            <person name="Ciobanu D."/>
            <person name="Clum A."/>
            <person name="Salamov A."/>
            <person name="Andreopoulos B."/>
            <person name="Cheng J.F."/>
            <person name="Woyke T."/>
            <person name="Pelin A."/>
            <person name="Henrissat B."/>
            <person name="Reynolds N.K."/>
            <person name="Benny G.L."/>
            <person name="Smith M.E."/>
            <person name="James T.Y."/>
            <person name="Grigoriev I.V."/>
        </authorList>
    </citation>
    <scope>NUCLEOTIDE SEQUENCE [LARGE SCALE GENOMIC DNA]</scope>
    <source>
        <strain evidence="5">Benny S71-1</strain>
    </source>
</reference>
<feature type="non-terminal residue" evidence="4">
    <location>
        <position position="447"/>
    </location>
</feature>
<evidence type="ECO:0000313" key="4">
    <source>
        <dbReference type="EMBL" id="RKP26120.1"/>
    </source>
</evidence>
<gene>
    <name evidence="4" type="ORF">SYNPS1DRAFT_6561</name>
</gene>
<feature type="repeat" description="PPR" evidence="2">
    <location>
        <begin position="340"/>
        <end position="374"/>
    </location>
</feature>
<evidence type="ECO:0000313" key="5">
    <source>
        <dbReference type="Proteomes" id="UP000278143"/>
    </source>
</evidence>
<dbReference type="InterPro" id="IPR002885">
    <property type="entry name" value="PPR_rpt"/>
</dbReference>
<keyword evidence="1" id="KW-0677">Repeat</keyword>
<name>A0A4P9Z3L9_9FUNG</name>
<protein>
    <recommendedName>
        <fullName evidence="3">Pentatricopeptide repeat-containing protein-mitochondrial domain-containing protein</fullName>
    </recommendedName>
</protein>
<dbReference type="OrthoDB" id="185373at2759"/>
<dbReference type="InterPro" id="IPR011990">
    <property type="entry name" value="TPR-like_helical_dom_sf"/>
</dbReference>
<sequence length="447" mass="49908">AAYNSQLEALSKQGKVLDFWKLVADLETKDIQPDATTWNLMIARRSISGEWAKAYELLERMRASGHKPTMATYYEMLRAILRNMHRDNVAVGTSAYDLIINGRSRLEPEHALRTLMEMKARGMQPLPTTYTAVIKAFNNLGDSQTVMKVLRDAEREGSVSISAYVTAFEACVDDDNMEGALYCWNYFMRSGIHVHEGNCLSLLRLAANAGNGSLAGDILRHLTQQKYRCTAIHFEPLFTALVNSDDVAAFGVLDLMERSGIPVTQPFVMAWTNRLSVSTAMLDKGFDLLKRIHREGGEEGGRKVHVALFNSLLIASIRLHDPERVASFFQQADELGVVPNTDSYNALLDACKIVQQPAMAVDLLQEMRDNNVPVTRATYERLIGAFCGVPAGESYEEAFQYLEEAKAAGYVPTESMYVMIVRKCARERDPRANIAMEEMEAFGYTAG</sequence>
<dbReference type="PROSITE" id="PS51375">
    <property type="entry name" value="PPR"/>
    <property type="match status" value="2"/>
</dbReference>
<feature type="non-terminal residue" evidence="4">
    <location>
        <position position="1"/>
    </location>
</feature>
<evidence type="ECO:0000256" key="1">
    <source>
        <dbReference type="ARBA" id="ARBA00022737"/>
    </source>
</evidence>
<dbReference type="AlphaFoldDB" id="A0A4P9Z3L9"/>
<dbReference type="InterPro" id="IPR051222">
    <property type="entry name" value="PPR/CCM1_RNA-binding"/>
</dbReference>
<dbReference type="Pfam" id="PF13041">
    <property type="entry name" value="PPR_2"/>
    <property type="match status" value="1"/>
</dbReference>
<evidence type="ECO:0000259" key="3">
    <source>
        <dbReference type="Pfam" id="PF23276"/>
    </source>
</evidence>
<dbReference type="Gene3D" id="1.25.40.10">
    <property type="entry name" value="Tetratricopeptide repeat domain"/>
    <property type="match status" value="3"/>
</dbReference>
<dbReference type="EMBL" id="KZ989510">
    <property type="protein sequence ID" value="RKP26120.1"/>
    <property type="molecule type" value="Genomic_DNA"/>
</dbReference>
<dbReference type="PANTHER" id="PTHR47942:SF63">
    <property type="entry name" value="PENTATRICOPEPTIDE REPEAT-CONTAINING PROTEIN"/>
    <property type="match status" value="1"/>
</dbReference>
<dbReference type="NCBIfam" id="TIGR00756">
    <property type="entry name" value="PPR"/>
    <property type="match status" value="1"/>
</dbReference>
<keyword evidence="5" id="KW-1185">Reference proteome</keyword>
<organism evidence="4 5">
    <name type="scientific">Syncephalis pseudoplumigaleata</name>
    <dbReference type="NCBI Taxonomy" id="1712513"/>
    <lineage>
        <taxon>Eukaryota</taxon>
        <taxon>Fungi</taxon>
        <taxon>Fungi incertae sedis</taxon>
        <taxon>Zoopagomycota</taxon>
        <taxon>Zoopagomycotina</taxon>
        <taxon>Zoopagomycetes</taxon>
        <taxon>Zoopagales</taxon>
        <taxon>Piptocephalidaceae</taxon>
        <taxon>Syncephalis</taxon>
    </lineage>
</organism>
<proteinExistence type="predicted"/>